<evidence type="ECO:0000256" key="6">
    <source>
        <dbReference type="ARBA" id="ARBA00023154"/>
    </source>
</evidence>
<keyword evidence="3 8" id="KW-0808">Transferase</keyword>
<keyword evidence="5" id="KW-0220">Diaminopimelate biosynthesis</keyword>
<dbReference type="InterPro" id="IPR018357">
    <property type="entry name" value="Hexapep_transf_CS"/>
</dbReference>
<evidence type="ECO:0000313" key="8">
    <source>
        <dbReference type="EMBL" id="MQA23200.1"/>
    </source>
</evidence>
<dbReference type="PANTHER" id="PTHR43300:SF10">
    <property type="entry name" value="2,3,4,5-TETRAHYDROPYRIDINE-2,6-DICARBOXYLATE N-ACETYLTRANSFERASE"/>
    <property type="match status" value="1"/>
</dbReference>
<protein>
    <submittedName>
        <fullName evidence="8">N-acetyltransferase</fullName>
    </submittedName>
</protein>
<dbReference type="GO" id="GO:0009085">
    <property type="term" value="P:lysine biosynthetic process"/>
    <property type="evidence" value="ECO:0007669"/>
    <property type="project" value="UniProtKB-KW"/>
</dbReference>
<organism evidence="8 9">
    <name type="scientific">Rugamonas rivuli</name>
    <dbReference type="NCBI Taxonomy" id="2743358"/>
    <lineage>
        <taxon>Bacteria</taxon>
        <taxon>Pseudomonadati</taxon>
        <taxon>Pseudomonadota</taxon>
        <taxon>Betaproteobacteria</taxon>
        <taxon>Burkholderiales</taxon>
        <taxon>Oxalobacteraceae</taxon>
        <taxon>Telluria group</taxon>
        <taxon>Rugamonas</taxon>
    </lineage>
</organism>
<dbReference type="SUPFAM" id="SSF51161">
    <property type="entry name" value="Trimeric LpxA-like enzymes"/>
    <property type="match status" value="1"/>
</dbReference>
<sequence>MIHPSAIVSPKAKLGDGVSVGPFTIIHDNVEIGAGSVIDSYCEIGYPTPLADGQPLVIGAGARIRSHSVFYEGSRFGDKLVTGHRVVVREKTVAGVALQIGTMNDIQGDCVIGDYVRCQSNVFIGKMSKVGNFVWLLPYVVLTNDPHPPSNVLVGATIGDYAAIAAMSVILPGVTVGERALVAAHSKVHRDVAPHTVVAGNPAQFLCDASKIKLKDGSGDPAYPWTTHFKRGYPADITAGWDAAQP</sequence>
<name>A0A843SMF3_9BURK</name>
<evidence type="ECO:0000256" key="3">
    <source>
        <dbReference type="ARBA" id="ARBA00022679"/>
    </source>
</evidence>
<comment type="similarity">
    <text evidence="1">Belongs to the transferase hexapeptide repeat family.</text>
</comment>
<keyword evidence="6" id="KW-0457">Lysine biosynthesis</keyword>
<accession>A0A843SMF3</accession>
<dbReference type="PANTHER" id="PTHR43300">
    <property type="entry name" value="ACETYLTRANSFERASE"/>
    <property type="match status" value="1"/>
</dbReference>
<gene>
    <name evidence="8" type="ORF">GEV01_27125</name>
</gene>
<dbReference type="CDD" id="cd03358">
    <property type="entry name" value="LbH_WxcM_N_like"/>
    <property type="match status" value="1"/>
</dbReference>
<keyword evidence="9" id="KW-1185">Reference proteome</keyword>
<dbReference type="PROSITE" id="PS00101">
    <property type="entry name" value="HEXAPEP_TRANSFERASES"/>
    <property type="match status" value="1"/>
</dbReference>
<reference evidence="8 9" key="1">
    <citation type="submission" date="2019-10" db="EMBL/GenBank/DDBJ databases">
        <title>Two novel species isolated from a subtropical stream in China.</title>
        <authorList>
            <person name="Lu H."/>
        </authorList>
    </citation>
    <scope>NUCLEOTIDE SEQUENCE [LARGE SCALE GENOMIC DNA]</scope>
    <source>
        <strain evidence="8 9">FT103W</strain>
    </source>
</reference>
<dbReference type="InterPro" id="IPR001451">
    <property type="entry name" value="Hexapep"/>
</dbReference>
<dbReference type="Gene3D" id="2.160.10.10">
    <property type="entry name" value="Hexapeptide repeat proteins"/>
    <property type="match status" value="1"/>
</dbReference>
<dbReference type="GO" id="GO:0016746">
    <property type="term" value="F:acyltransferase activity"/>
    <property type="evidence" value="ECO:0007669"/>
    <property type="project" value="UniProtKB-KW"/>
</dbReference>
<dbReference type="AlphaFoldDB" id="A0A843SMF3"/>
<proteinExistence type="inferred from homology"/>
<dbReference type="EMBL" id="WHUF01000009">
    <property type="protein sequence ID" value="MQA23200.1"/>
    <property type="molecule type" value="Genomic_DNA"/>
</dbReference>
<evidence type="ECO:0000313" key="9">
    <source>
        <dbReference type="Proteomes" id="UP000444318"/>
    </source>
</evidence>
<evidence type="ECO:0000256" key="5">
    <source>
        <dbReference type="ARBA" id="ARBA00022915"/>
    </source>
</evidence>
<comment type="caution">
    <text evidence="8">The sequence shown here is derived from an EMBL/GenBank/DDBJ whole genome shotgun (WGS) entry which is preliminary data.</text>
</comment>
<dbReference type="RefSeq" id="WP_152808982.1">
    <property type="nucleotide sequence ID" value="NZ_WHUF01000009.1"/>
</dbReference>
<keyword evidence="2" id="KW-0028">Amino-acid biosynthesis</keyword>
<evidence type="ECO:0000256" key="4">
    <source>
        <dbReference type="ARBA" id="ARBA00022737"/>
    </source>
</evidence>
<dbReference type="Proteomes" id="UP000444318">
    <property type="component" value="Unassembled WGS sequence"/>
</dbReference>
<dbReference type="Pfam" id="PF00132">
    <property type="entry name" value="Hexapep"/>
    <property type="match status" value="1"/>
</dbReference>
<dbReference type="InterPro" id="IPR011004">
    <property type="entry name" value="Trimer_LpxA-like_sf"/>
</dbReference>
<evidence type="ECO:0000256" key="2">
    <source>
        <dbReference type="ARBA" id="ARBA00022605"/>
    </source>
</evidence>
<dbReference type="InterPro" id="IPR050179">
    <property type="entry name" value="Trans_hexapeptide_repeat"/>
</dbReference>
<keyword evidence="4" id="KW-0677">Repeat</keyword>
<evidence type="ECO:0000256" key="1">
    <source>
        <dbReference type="ARBA" id="ARBA00007274"/>
    </source>
</evidence>
<evidence type="ECO:0000256" key="7">
    <source>
        <dbReference type="ARBA" id="ARBA00023315"/>
    </source>
</evidence>
<keyword evidence="7" id="KW-0012">Acyltransferase</keyword>
<dbReference type="GO" id="GO:0019877">
    <property type="term" value="P:diaminopimelate biosynthetic process"/>
    <property type="evidence" value="ECO:0007669"/>
    <property type="project" value="UniProtKB-KW"/>
</dbReference>